<dbReference type="GO" id="GO:0008047">
    <property type="term" value="F:enzyme activator activity"/>
    <property type="evidence" value="ECO:0007669"/>
    <property type="project" value="InterPro"/>
</dbReference>
<dbReference type="InterPro" id="IPR003172">
    <property type="entry name" value="ML_dom"/>
</dbReference>
<dbReference type="Proteomes" id="UP000030746">
    <property type="component" value="Unassembled WGS sequence"/>
</dbReference>
<dbReference type="SUPFAM" id="SSF63707">
    <property type="entry name" value="Ganglioside M2 (gm2) activator"/>
    <property type="match status" value="1"/>
</dbReference>
<evidence type="ECO:0000259" key="2">
    <source>
        <dbReference type="Pfam" id="PF02221"/>
    </source>
</evidence>
<sequence>MTTDNSARLIVKNSGGIEQANFYIHLPNQQPDFDNSHEDSKFTPFFLYIFIGTLLNIDKGDQSVTMYNESHGWMRRIAINITSFSRLKVNDNPSKEYKIFNGYKTQKWTGTNPDRVIHFTKISAFPMPIIIPGTLYVSLAGNITHDLPRRISLELSITKYFFGVPFMIPCINSYIGSCTYENVCSRFERYEKHGCPRSMSYYGIQCHCPIKAADFSIVKIPVNVPKINGFASALLNGHYALRVAIVDESREELGCLEVKFALKKRHRGWIFKI</sequence>
<keyword evidence="4" id="KW-1185">Reference proteome</keyword>
<dbReference type="AlphaFoldDB" id="V4CIG9"/>
<evidence type="ECO:0000313" key="4">
    <source>
        <dbReference type="Proteomes" id="UP000030746"/>
    </source>
</evidence>
<dbReference type="KEGG" id="lgi:LOTGIDRAFT_157083"/>
<name>V4CIG9_LOTGI</name>
<keyword evidence="1" id="KW-0732">Signal</keyword>
<dbReference type="OrthoDB" id="6409159at2759"/>
<accession>V4CIG9</accession>
<dbReference type="InterPro" id="IPR036846">
    <property type="entry name" value="GM2-AP_sf"/>
</dbReference>
<dbReference type="Pfam" id="PF02221">
    <property type="entry name" value="E1_DerP2_DerF2"/>
    <property type="match status" value="1"/>
</dbReference>
<evidence type="ECO:0000313" key="3">
    <source>
        <dbReference type="EMBL" id="ESP01955.1"/>
    </source>
</evidence>
<dbReference type="RefSeq" id="XP_009047113.1">
    <property type="nucleotide sequence ID" value="XM_009048865.1"/>
</dbReference>
<feature type="domain" description="MD-2-related lipid-recognition" evidence="2">
    <location>
        <begin position="116"/>
        <end position="260"/>
    </location>
</feature>
<dbReference type="Gene3D" id="2.70.220.10">
    <property type="entry name" value="Ganglioside GM2 activator"/>
    <property type="match status" value="1"/>
</dbReference>
<dbReference type="PANTHER" id="PTHR17357:SF0">
    <property type="entry name" value="GANGLIOSIDE GM2 ACTIVATOR"/>
    <property type="match status" value="1"/>
</dbReference>
<gene>
    <name evidence="3" type="ORF">LOTGIDRAFT_157083</name>
</gene>
<dbReference type="GO" id="GO:0009898">
    <property type="term" value="C:cytoplasmic side of plasma membrane"/>
    <property type="evidence" value="ECO:0007669"/>
    <property type="project" value="TreeGrafter"/>
</dbReference>
<dbReference type="CTD" id="20237196"/>
<dbReference type="GeneID" id="20237196"/>
<organism evidence="3 4">
    <name type="scientific">Lottia gigantea</name>
    <name type="common">Giant owl limpet</name>
    <dbReference type="NCBI Taxonomy" id="225164"/>
    <lineage>
        <taxon>Eukaryota</taxon>
        <taxon>Metazoa</taxon>
        <taxon>Spiralia</taxon>
        <taxon>Lophotrochozoa</taxon>
        <taxon>Mollusca</taxon>
        <taxon>Gastropoda</taxon>
        <taxon>Patellogastropoda</taxon>
        <taxon>Lottioidea</taxon>
        <taxon>Lottiidae</taxon>
        <taxon>Lottia</taxon>
    </lineage>
</organism>
<dbReference type="GO" id="GO:0006689">
    <property type="term" value="P:ganglioside catabolic process"/>
    <property type="evidence" value="ECO:0007669"/>
    <property type="project" value="InterPro"/>
</dbReference>
<reference evidence="3 4" key="1">
    <citation type="journal article" date="2013" name="Nature">
        <title>Insights into bilaterian evolution from three spiralian genomes.</title>
        <authorList>
            <person name="Simakov O."/>
            <person name="Marletaz F."/>
            <person name="Cho S.J."/>
            <person name="Edsinger-Gonzales E."/>
            <person name="Havlak P."/>
            <person name="Hellsten U."/>
            <person name="Kuo D.H."/>
            <person name="Larsson T."/>
            <person name="Lv J."/>
            <person name="Arendt D."/>
            <person name="Savage R."/>
            <person name="Osoegawa K."/>
            <person name="de Jong P."/>
            <person name="Grimwood J."/>
            <person name="Chapman J.A."/>
            <person name="Shapiro H."/>
            <person name="Aerts A."/>
            <person name="Otillar R.P."/>
            <person name="Terry A.Y."/>
            <person name="Boore J.L."/>
            <person name="Grigoriev I.V."/>
            <person name="Lindberg D.R."/>
            <person name="Seaver E.C."/>
            <person name="Weisblat D.A."/>
            <person name="Putnam N.H."/>
            <person name="Rokhsar D.S."/>
        </authorList>
    </citation>
    <scope>NUCLEOTIDE SEQUENCE [LARGE SCALE GENOMIC DNA]</scope>
</reference>
<dbReference type="HOGENOM" id="CLU_1020431_0_0_1"/>
<dbReference type="EMBL" id="KB200329">
    <property type="protein sequence ID" value="ESP01955.1"/>
    <property type="molecule type" value="Genomic_DNA"/>
</dbReference>
<dbReference type="GO" id="GO:0005319">
    <property type="term" value="F:lipid transporter activity"/>
    <property type="evidence" value="ECO:0007669"/>
    <property type="project" value="TreeGrafter"/>
</dbReference>
<dbReference type="InterPro" id="IPR028996">
    <property type="entry name" value="GM2-AP"/>
</dbReference>
<dbReference type="PANTHER" id="PTHR17357">
    <property type="entry name" value="GM2 GANGLIOSIDE ACTIVATOR PROTEIN"/>
    <property type="match status" value="1"/>
</dbReference>
<evidence type="ECO:0000256" key="1">
    <source>
        <dbReference type="ARBA" id="ARBA00022729"/>
    </source>
</evidence>
<protein>
    <recommendedName>
        <fullName evidence="2">MD-2-related lipid-recognition domain-containing protein</fullName>
    </recommendedName>
</protein>
<proteinExistence type="predicted"/>